<reference evidence="3 4" key="1">
    <citation type="submission" date="2021-12" db="EMBL/GenBank/DDBJ databases">
        <title>Discovery of the Pendulisporaceae a myxobacterial family with distinct sporulation behavior and unique specialized metabolism.</title>
        <authorList>
            <person name="Garcia R."/>
            <person name="Popoff A."/>
            <person name="Bader C.D."/>
            <person name="Loehr J."/>
            <person name="Walesch S."/>
            <person name="Walt C."/>
            <person name="Boldt J."/>
            <person name="Bunk B."/>
            <person name="Haeckl F.J.F.P.J."/>
            <person name="Gunesch A.P."/>
            <person name="Birkelbach J."/>
            <person name="Nuebel U."/>
            <person name="Pietschmann T."/>
            <person name="Bach T."/>
            <person name="Mueller R."/>
        </authorList>
    </citation>
    <scope>NUCLEOTIDE SEQUENCE [LARGE SCALE GENOMIC DNA]</scope>
    <source>
        <strain evidence="3 4">MSr11954</strain>
    </source>
</reference>
<keyword evidence="4" id="KW-1185">Reference proteome</keyword>
<dbReference type="PROSITE" id="PS51782">
    <property type="entry name" value="LYSM"/>
    <property type="match status" value="1"/>
</dbReference>
<feature type="region of interest" description="Disordered" evidence="1">
    <location>
        <begin position="400"/>
        <end position="421"/>
    </location>
</feature>
<dbReference type="CDD" id="cd00118">
    <property type="entry name" value="LysM"/>
    <property type="match status" value="1"/>
</dbReference>
<dbReference type="EMBL" id="CP089984">
    <property type="protein sequence ID" value="WXB12518.1"/>
    <property type="molecule type" value="Genomic_DNA"/>
</dbReference>
<evidence type="ECO:0000259" key="2">
    <source>
        <dbReference type="PROSITE" id="PS51782"/>
    </source>
</evidence>
<feature type="region of interest" description="Disordered" evidence="1">
    <location>
        <begin position="470"/>
        <end position="508"/>
    </location>
</feature>
<gene>
    <name evidence="3" type="ORF">LZC94_32310</name>
</gene>
<dbReference type="Gene3D" id="3.10.350.10">
    <property type="entry name" value="LysM domain"/>
    <property type="match status" value="1"/>
</dbReference>
<evidence type="ECO:0000313" key="4">
    <source>
        <dbReference type="Proteomes" id="UP001370348"/>
    </source>
</evidence>
<feature type="domain" description="LysM" evidence="2">
    <location>
        <begin position="430"/>
        <end position="474"/>
    </location>
</feature>
<name>A0ABZ2LNN5_9BACT</name>
<dbReference type="InterPro" id="IPR023346">
    <property type="entry name" value="Lysozyme-like_dom_sf"/>
</dbReference>
<protein>
    <submittedName>
        <fullName evidence="3">Transglycosylase SLT domain-containing protein</fullName>
    </submittedName>
</protein>
<dbReference type="Gene3D" id="1.10.530.10">
    <property type="match status" value="1"/>
</dbReference>
<dbReference type="SUPFAM" id="SSF53955">
    <property type="entry name" value="Lysozyme-like"/>
    <property type="match status" value="1"/>
</dbReference>
<dbReference type="Pfam" id="PF01476">
    <property type="entry name" value="LysM"/>
    <property type="match status" value="1"/>
</dbReference>
<dbReference type="Proteomes" id="UP001370348">
    <property type="component" value="Chromosome"/>
</dbReference>
<evidence type="ECO:0000313" key="3">
    <source>
        <dbReference type="EMBL" id="WXB12518.1"/>
    </source>
</evidence>
<feature type="compositionally biased region" description="Polar residues" evidence="1">
    <location>
        <begin position="405"/>
        <end position="414"/>
    </location>
</feature>
<evidence type="ECO:0000256" key="1">
    <source>
        <dbReference type="SAM" id="MobiDB-lite"/>
    </source>
</evidence>
<feature type="compositionally biased region" description="Low complexity" evidence="1">
    <location>
        <begin position="480"/>
        <end position="500"/>
    </location>
</feature>
<sequence>MRKPAFYALLAAAAALPLVGAGVALTRPSVRALVSGFMSPVAADAPIVSRADAGLATLPPIRGAAGAESIELRSLLQGSGASDAGAPPPQAFSERPARKAALFDGLATGDPKKLPKALKRSDLSSRDDAAIDLAITSLTQNDGGRRLLTERMQRSGRYRTDVERILRAWKVPESLMVLAVVEGTLSPTELAGDAAGVWHMTPDVAWAYGLAVIDKKYDERRAVTLATEATAHYLADLRERFGSWELALYAYGVGYRTALADVTAHAVNDFWTSFDVLPREGAEYVIRVLAASTVLGNLNRFGMDRVKLDEPLLTSDLEVPGGAPLAVVARAAGTSLTRIQELNPEYLTDTVPSTKFAMIVHLPTEGLARAKESLMPLLYATGPGLERKVGDGFDWGHRNLPTMDAGSTDSSPSRPANDAVTVGYGDQRRILYRAREGDTLENLSRTYGVSPVTLVSDNALDPAAPLKPGTLLTIRAPQDAGAPANPALGSSGSSNSPSSPSHRRPKRR</sequence>
<dbReference type="SUPFAM" id="SSF54106">
    <property type="entry name" value="LysM domain"/>
    <property type="match status" value="1"/>
</dbReference>
<dbReference type="InterPro" id="IPR008258">
    <property type="entry name" value="Transglycosylase_SLT_dom_1"/>
</dbReference>
<organism evidence="3 4">
    <name type="scientific">Pendulispora albinea</name>
    <dbReference type="NCBI Taxonomy" id="2741071"/>
    <lineage>
        <taxon>Bacteria</taxon>
        <taxon>Pseudomonadati</taxon>
        <taxon>Myxococcota</taxon>
        <taxon>Myxococcia</taxon>
        <taxon>Myxococcales</taxon>
        <taxon>Sorangiineae</taxon>
        <taxon>Pendulisporaceae</taxon>
        <taxon>Pendulispora</taxon>
    </lineage>
</organism>
<dbReference type="InterPro" id="IPR018392">
    <property type="entry name" value="LysM"/>
</dbReference>
<accession>A0ABZ2LNN5</accession>
<dbReference type="RefSeq" id="WP_394822140.1">
    <property type="nucleotide sequence ID" value="NZ_CP089984.1"/>
</dbReference>
<dbReference type="InterPro" id="IPR036779">
    <property type="entry name" value="LysM_dom_sf"/>
</dbReference>
<dbReference type="Pfam" id="PF01464">
    <property type="entry name" value="SLT"/>
    <property type="match status" value="1"/>
</dbReference>
<proteinExistence type="predicted"/>